<reference evidence="2" key="1">
    <citation type="submission" date="2018-02" db="EMBL/GenBank/DDBJ databases">
        <authorList>
            <person name="Cohen D.B."/>
            <person name="Kent A.D."/>
        </authorList>
    </citation>
    <scope>NUCLEOTIDE SEQUENCE</scope>
</reference>
<proteinExistence type="predicted"/>
<protein>
    <submittedName>
        <fullName evidence="2">Uncharacterized protein</fullName>
    </submittedName>
</protein>
<feature type="region of interest" description="Disordered" evidence="1">
    <location>
        <begin position="31"/>
        <end position="66"/>
    </location>
</feature>
<name>A0A2N9GB23_FAGSY</name>
<organism evidence="2">
    <name type="scientific">Fagus sylvatica</name>
    <name type="common">Beechnut</name>
    <dbReference type="NCBI Taxonomy" id="28930"/>
    <lineage>
        <taxon>Eukaryota</taxon>
        <taxon>Viridiplantae</taxon>
        <taxon>Streptophyta</taxon>
        <taxon>Embryophyta</taxon>
        <taxon>Tracheophyta</taxon>
        <taxon>Spermatophyta</taxon>
        <taxon>Magnoliopsida</taxon>
        <taxon>eudicotyledons</taxon>
        <taxon>Gunneridae</taxon>
        <taxon>Pentapetalae</taxon>
        <taxon>rosids</taxon>
        <taxon>fabids</taxon>
        <taxon>Fagales</taxon>
        <taxon>Fagaceae</taxon>
        <taxon>Fagus</taxon>
    </lineage>
</organism>
<accession>A0A2N9GB23</accession>
<evidence type="ECO:0000256" key="1">
    <source>
        <dbReference type="SAM" id="MobiDB-lite"/>
    </source>
</evidence>
<dbReference type="EMBL" id="OIVN01001668">
    <property type="protein sequence ID" value="SPC96421.1"/>
    <property type="molecule type" value="Genomic_DNA"/>
</dbReference>
<feature type="compositionally biased region" description="Pro residues" evidence="1">
    <location>
        <begin position="47"/>
        <end position="61"/>
    </location>
</feature>
<gene>
    <name evidence="2" type="ORF">FSB_LOCUS24303</name>
</gene>
<sequence length="173" mass="19433">MNQSRATKTHCDHNRESIATTVNQLRATKTQLKPTTKSTNTHHKPNIIPPPATTTVQPPPQTQIHSQINPFNHTHNPKAQQITKEGTQIHACNPSQIEPIPLRLATHHRDQAQTDPTVEVAMRDRARRSLDEKKHRVGRLSASPRLSTPRLAAPYFVGDLSCASLPRRTILRQ</sequence>
<evidence type="ECO:0000313" key="2">
    <source>
        <dbReference type="EMBL" id="SPC96421.1"/>
    </source>
</evidence>
<dbReference type="AlphaFoldDB" id="A0A2N9GB23"/>